<dbReference type="PANTHER" id="PTHR23513">
    <property type="entry name" value="INTEGRAL MEMBRANE EFFLUX PROTEIN-RELATED"/>
    <property type="match status" value="1"/>
</dbReference>
<keyword evidence="5 7" id="KW-0472">Membrane</keyword>
<dbReference type="Pfam" id="PF07690">
    <property type="entry name" value="MFS_1"/>
    <property type="match status" value="1"/>
</dbReference>
<accession>A0ABP8EU24</accession>
<dbReference type="Proteomes" id="UP001499841">
    <property type="component" value="Unassembled WGS sequence"/>
</dbReference>
<name>A0ABP8EU24_9MICO</name>
<feature type="transmembrane region" description="Helical" evidence="7">
    <location>
        <begin position="76"/>
        <end position="96"/>
    </location>
</feature>
<dbReference type="InterPro" id="IPR036259">
    <property type="entry name" value="MFS_trans_sf"/>
</dbReference>
<evidence type="ECO:0000256" key="6">
    <source>
        <dbReference type="SAM" id="MobiDB-lite"/>
    </source>
</evidence>
<evidence type="ECO:0000256" key="4">
    <source>
        <dbReference type="ARBA" id="ARBA00022989"/>
    </source>
</evidence>
<feature type="transmembrane region" description="Helical" evidence="7">
    <location>
        <begin position="340"/>
        <end position="361"/>
    </location>
</feature>
<evidence type="ECO:0000313" key="9">
    <source>
        <dbReference type="EMBL" id="GAA4287492.1"/>
    </source>
</evidence>
<feature type="region of interest" description="Disordered" evidence="6">
    <location>
        <begin position="1"/>
        <end position="20"/>
    </location>
</feature>
<evidence type="ECO:0000256" key="5">
    <source>
        <dbReference type="ARBA" id="ARBA00023136"/>
    </source>
</evidence>
<keyword evidence="4 7" id="KW-1133">Transmembrane helix</keyword>
<feature type="domain" description="Major facilitator superfamily (MFS) profile" evidence="8">
    <location>
        <begin position="32"/>
        <end position="431"/>
    </location>
</feature>
<protein>
    <submittedName>
        <fullName evidence="9">Tetracycline efflux MFS transporter Tet(V)</fullName>
    </submittedName>
</protein>
<dbReference type="InterPro" id="IPR020846">
    <property type="entry name" value="MFS_dom"/>
</dbReference>
<keyword evidence="2" id="KW-1003">Cell membrane</keyword>
<evidence type="ECO:0000256" key="2">
    <source>
        <dbReference type="ARBA" id="ARBA00022475"/>
    </source>
</evidence>
<comment type="caution">
    <text evidence="9">The sequence shown here is derived from an EMBL/GenBank/DDBJ whole genome shotgun (WGS) entry which is preliminary data.</text>
</comment>
<evidence type="ECO:0000256" key="1">
    <source>
        <dbReference type="ARBA" id="ARBA00004651"/>
    </source>
</evidence>
<sequence>MPADQEETPPAGRRTTTAARRTSRRLPRALLPFVVPRYRLLAGALTLSLLGSGMWIVALVWQVIELDGGPVQLSQVATASAVGMLAAVLVGGVVADRVPQHRILMAVELTKALLVGAVAALALTGLLELWHLVVVSAVVGATEGFFYPAYSALLPTVLPPEQLLAANGVEGVLRPAVMNAAGPAAASVVVAQFSPGLAFALVSASQVLAATGLRLMEGTPPPRVDEEPRHPLRVLATDLRDGFGYMTRTPWFMATLLFATVWVLLLIGPIEVLLPFAVRDQAGGGPEQFALVLAAFGVGGAVGSLAVASWRMPRRYLTVMVLAWSVGAMPIALIGSTDRLWVMVVAVFVTGVTSGVGQVIWGTLLQRRVPAELLGRVSSLDFFVSLLLMPVSMALAGPVGEAIGLGPVFLVAGLVPVVFGLAAIVLARMPRDEIEHPLTLTPEPHAGATTH</sequence>
<evidence type="ECO:0000256" key="3">
    <source>
        <dbReference type="ARBA" id="ARBA00022692"/>
    </source>
</evidence>
<feature type="transmembrane region" description="Helical" evidence="7">
    <location>
        <begin position="40"/>
        <end position="64"/>
    </location>
</feature>
<feature type="transmembrane region" description="Helical" evidence="7">
    <location>
        <begin position="289"/>
        <end position="309"/>
    </location>
</feature>
<gene>
    <name evidence="9" type="primary">tet(V)</name>
    <name evidence="9" type="ORF">GCM10022262_18510</name>
</gene>
<evidence type="ECO:0000259" key="8">
    <source>
        <dbReference type="PROSITE" id="PS50850"/>
    </source>
</evidence>
<dbReference type="PANTHER" id="PTHR23513:SF6">
    <property type="entry name" value="MAJOR FACILITATOR SUPERFAMILY ASSOCIATED DOMAIN-CONTAINING PROTEIN"/>
    <property type="match status" value="1"/>
</dbReference>
<feature type="compositionally biased region" description="Low complexity" evidence="6">
    <location>
        <begin position="8"/>
        <end position="20"/>
    </location>
</feature>
<feature type="transmembrane region" description="Helical" evidence="7">
    <location>
        <begin position="103"/>
        <end position="123"/>
    </location>
</feature>
<feature type="transmembrane region" description="Helical" evidence="7">
    <location>
        <begin position="316"/>
        <end position="334"/>
    </location>
</feature>
<proteinExistence type="predicted"/>
<feature type="transmembrane region" description="Helical" evidence="7">
    <location>
        <begin position="402"/>
        <end position="427"/>
    </location>
</feature>
<organism evidence="9 10">
    <name type="scientific">Georgenia daeguensis</name>
    <dbReference type="NCBI Taxonomy" id="908355"/>
    <lineage>
        <taxon>Bacteria</taxon>
        <taxon>Bacillati</taxon>
        <taxon>Actinomycetota</taxon>
        <taxon>Actinomycetes</taxon>
        <taxon>Micrococcales</taxon>
        <taxon>Bogoriellaceae</taxon>
        <taxon>Georgenia</taxon>
    </lineage>
</organism>
<dbReference type="SUPFAM" id="SSF103473">
    <property type="entry name" value="MFS general substrate transporter"/>
    <property type="match status" value="1"/>
</dbReference>
<reference evidence="10" key="1">
    <citation type="journal article" date="2019" name="Int. J. Syst. Evol. Microbiol.">
        <title>The Global Catalogue of Microorganisms (GCM) 10K type strain sequencing project: providing services to taxonomists for standard genome sequencing and annotation.</title>
        <authorList>
            <consortium name="The Broad Institute Genomics Platform"/>
            <consortium name="The Broad Institute Genome Sequencing Center for Infectious Disease"/>
            <person name="Wu L."/>
            <person name="Ma J."/>
        </authorList>
    </citation>
    <scope>NUCLEOTIDE SEQUENCE [LARGE SCALE GENOMIC DNA]</scope>
    <source>
        <strain evidence="10">JCM 17459</strain>
    </source>
</reference>
<evidence type="ECO:0000313" key="10">
    <source>
        <dbReference type="Proteomes" id="UP001499841"/>
    </source>
</evidence>
<comment type="subcellular location">
    <subcellularLocation>
        <location evidence="1">Cell membrane</location>
        <topology evidence="1">Multi-pass membrane protein</topology>
    </subcellularLocation>
</comment>
<dbReference type="PROSITE" id="PS50850">
    <property type="entry name" value="MFS"/>
    <property type="match status" value="1"/>
</dbReference>
<keyword evidence="3 7" id="KW-0812">Transmembrane</keyword>
<dbReference type="EMBL" id="BAABBA010000007">
    <property type="protein sequence ID" value="GAA4287492.1"/>
    <property type="molecule type" value="Genomic_DNA"/>
</dbReference>
<dbReference type="RefSeq" id="WP_345040207.1">
    <property type="nucleotide sequence ID" value="NZ_BAABBA010000007.1"/>
</dbReference>
<feature type="transmembrane region" description="Helical" evidence="7">
    <location>
        <begin position="373"/>
        <end position="396"/>
    </location>
</feature>
<keyword evidence="10" id="KW-1185">Reference proteome</keyword>
<evidence type="ECO:0000256" key="7">
    <source>
        <dbReference type="SAM" id="Phobius"/>
    </source>
</evidence>
<dbReference type="CDD" id="cd06173">
    <property type="entry name" value="MFS_MefA_like"/>
    <property type="match status" value="1"/>
</dbReference>
<feature type="transmembrane region" description="Helical" evidence="7">
    <location>
        <begin position="251"/>
        <end position="277"/>
    </location>
</feature>
<dbReference type="InterPro" id="IPR011701">
    <property type="entry name" value="MFS"/>
</dbReference>
<dbReference type="Gene3D" id="1.20.1250.20">
    <property type="entry name" value="MFS general substrate transporter like domains"/>
    <property type="match status" value="1"/>
</dbReference>